<dbReference type="SUPFAM" id="SSF53335">
    <property type="entry name" value="S-adenosyl-L-methionine-dependent methyltransferases"/>
    <property type="match status" value="1"/>
</dbReference>
<accession>A0ABS3Q1I9</accession>
<evidence type="ECO:0008006" key="3">
    <source>
        <dbReference type="Google" id="ProtNLM"/>
    </source>
</evidence>
<keyword evidence="2" id="KW-1185">Reference proteome</keyword>
<reference evidence="1 2" key="1">
    <citation type="submission" date="2021-03" db="EMBL/GenBank/DDBJ databases">
        <title>Thiomicrorhabdus sp.nov.,novel sulfur-oxidizing bacteria isolated from coastal sediment.</title>
        <authorList>
            <person name="Liu X."/>
        </authorList>
    </citation>
    <scope>NUCLEOTIDE SEQUENCE [LARGE SCALE GENOMIC DNA]</scope>
    <source>
        <strain evidence="1 2">6S2-11</strain>
    </source>
</reference>
<organism evidence="1 2">
    <name type="scientific">Thiomicrorhabdus marina</name>
    <dbReference type="NCBI Taxonomy" id="2818442"/>
    <lineage>
        <taxon>Bacteria</taxon>
        <taxon>Pseudomonadati</taxon>
        <taxon>Pseudomonadota</taxon>
        <taxon>Gammaproteobacteria</taxon>
        <taxon>Thiotrichales</taxon>
        <taxon>Piscirickettsiaceae</taxon>
        <taxon>Thiomicrorhabdus</taxon>
    </lineage>
</organism>
<dbReference type="RefSeq" id="WP_208146613.1">
    <property type="nucleotide sequence ID" value="NZ_JAGETV010000001.1"/>
</dbReference>
<protein>
    <recommendedName>
        <fullName evidence="3">Methyltransferase type 11 domain-containing protein</fullName>
    </recommendedName>
</protein>
<dbReference type="Proteomes" id="UP000664835">
    <property type="component" value="Unassembled WGS sequence"/>
</dbReference>
<dbReference type="Gene3D" id="3.40.50.150">
    <property type="entry name" value="Vaccinia Virus protein VP39"/>
    <property type="match status" value="1"/>
</dbReference>
<comment type="caution">
    <text evidence="1">The sequence shown here is derived from an EMBL/GenBank/DDBJ whole genome shotgun (WGS) entry which is preliminary data.</text>
</comment>
<gene>
    <name evidence="1" type="ORF">J3998_01180</name>
</gene>
<sequence>MAGDAAEMGAGYGTFTLDIEPELCAQLPMSVAKKDQCRLKTHCQDILDLSEQKWLPLKPESLSFITVFNLLHFSDPIPWLSHLHNLLVEDGKLLIIHWRSDIQTPRGPDMALRPSSESIQAWCKTAGFYTTVVIDISDSCPWHYAVNAYK</sequence>
<dbReference type="EMBL" id="JAGETV010000001">
    <property type="protein sequence ID" value="MBO1926175.1"/>
    <property type="molecule type" value="Genomic_DNA"/>
</dbReference>
<dbReference type="InterPro" id="IPR029063">
    <property type="entry name" value="SAM-dependent_MTases_sf"/>
</dbReference>
<evidence type="ECO:0000313" key="1">
    <source>
        <dbReference type="EMBL" id="MBO1926175.1"/>
    </source>
</evidence>
<evidence type="ECO:0000313" key="2">
    <source>
        <dbReference type="Proteomes" id="UP000664835"/>
    </source>
</evidence>
<proteinExistence type="predicted"/>
<name>A0ABS3Q1I9_9GAMM</name>